<sequence>MTELDQIDRDAASVLDGYLVRKDLVRTFSRQFPVPTYVVEFMLGRYCASTDQEEIDEGLEIVQRQLRSRTVRAGEEELFKAKALETGEVKIIDLVTARVDNKGEYVASLPSLRLTEVRIGRELVNQHERMLTGGFYAELGVTFDVAIAQESKGRPFGIASLREIQLSKRDVLDTLAKARQAFSTENWKNFLLRSIGIEPIGLTDRQISAIMLRMVPFVERNYNLVELGPRGTGKSHLFQQVSPYAHLVSGGKATVAKMFVENTAKGRRGLVCQYDVVCFDEVSGISFDQKDGVNIMKGYMESGEFSRGKESIRADGSIVMVGNFDVDVEHQQRMGHLFGPMPPEMRNDTAFMDRIHAFLPGWDVPKINKDLVTNHFGLVSDFLSECWSQLRNQSRVSELQNRVFFGGALSGRDTNAINKTVSGLLKLLYPNGEAAVPEEDLEWAVRIAMEARRRVKEQQKRVGAAEFRNTHFSYIMGADGTEKFVSTPELQSDNAIGGDPLEPGQVWTISPGDGEESAGLYRVEVNEGPGTGVRVLNKPNPPAFRESIGFAEQNLYARSLQLVGDKEPRQHEFTVQLRAFDSAKSGAKLGVASLVALCTSLLKRSVRGGLIIVGEINLGGSIEPFHNAVAIAEVAVERGATSLLMPVACRRQLVDLSDEMATKVDIQFYSDAKDALIKAMTD</sequence>
<keyword evidence="4" id="KW-1185">Reference proteome</keyword>
<name>A0ABW9E3J5_9BURK</name>
<feature type="domain" description="Lon proteolytic" evidence="1">
    <location>
        <begin position="544"/>
        <end position="680"/>
    </location>
</feature>
<dbReference type="Proteomes" id="UP001629432">
    <property type="component" value="Unassembled WGS sequence"/>
</dbReference>
<dbReference type="InterPro" id="IPR008269">
    <property type="entry name" value="Lon_proteolytic"/>
</dbReference>
<dbReference type="SUPFAM" id="SSF54211">
    <property type="entry name" value="Ribosomal protein S5 domain 2-like"/>
    <property type="match status" value="1"/>
</dbReference>
<organism evidence="3 4">
    <name type="scientific">Paraburkholderia metrosideri</name>
    <dbReference type="NCBI Taxonomy" id="580937"/>
    <lineage>
        <taxon>Bacteria</taxon>
        <taxon>Pseudomonadati</taxon>
        <taxon>Pseudomonadota</taxon>
        <taxon>Betaproteobacteria</taxon>
        <taxon>Burkholderiales</taxon>
        <taxon>Burkholderiaceae</taxon>
        <taxon>Paraburkholderia</taxon>
    </lineage>
</organism>
<evidence type="ECO:0000259" key="2">
    <source>
        <dbReference type="Pfam" id="PF20442"/>
    </source>
</evidence>
<comment type="caution">
    <text evidence="3">The sequence shown here is derived from an EMBL/GenBank/DDBJ whole genome shotgun (WGS) entry which is preliminary data.</text>
</comment>
<dbReference type="Pfam" id="PF20442">
    <property type="entry name" value="BrxL_N"/>
    <property type="match status" value="1"/>
</dbReference>
<protein>
    <submittedName>
        <fullName evidence="3">BREX system Lon protease-like protein BrxL</fullName>
    </submittedName>
</protein>
<evidence type="ECO:0000313" key="3">
    <source>
        <dbReference type="EMBL" id="MFM0642175.1"/>
    </source>
</evidence>
<dbReference type="EMBL" id="JAQQCF010000060">
    <property type="protein sequence ID" value="MFM0642175.1"/>
    <property type="molecule type" value="Genomic_DNA"/>
</dbReference>
<feature type="domain" description="BREX system Lon protease-like BrxL N-terminal" evidence="2">
    <location>
        <begin position="14"/>
        <end position="141"/>
    </location>
</feature>
<dbReference type="InterPro" id="IPR046838">
    <property type="entry name" value="BrxL_N"/>
</dbReference>
<dbReference type="InterPro" id="IPR027417">
    <property type="entry name" value="P-loop_NTPase"/>
</dbReference>
<proteinExistence type="predicted"/>
<dbReference type="RefSeq" id="WP_408340749.1">
    <property type="nucleotide sequence ID" value="NZ_JAQQCF010000060.1"/>
</dbReference>
<evidence type="ECO:0000313" key="4">
    <source>
        <dbReference type="Proteomes" id="UP001629432"/>
    </source>
</evidence>
<dbReference type="Pfam" id="PF05362">
    <property type="entry name" value="Lon_C"/>
    <property type="match status" value="1"/>
</dbReference>
<dbReference type="InterPro" id="IPR014721">
    <property type="entry name" value="Ribsml_uS5_D2-typ_fold_subgr"/>
</dbReference>
<dbReference type="NCBIfam" id="TIGR02688">
    <property type="entry name" value="BREX system Lon protease-like protein BrxL"/>
    <property type="match status" value="1"/>
</dbReference>
<dbReference type="Gene3D" id="3.30.230.10">
    <property type="match status" value="1"/>
</dbReference>
<evidence type="ECO:0000259" key="1">
    <source>
        <dbReference type="Pfam" id="PF05362"/>
    </source>
</evidence>
<reference evidence="3 4" key="1">
    <citation type="journal article" date="2024" name="Chem. Sci.">
        <title>Discovery of megapolipeptins by genome mining of a Burkholderiales bacteria collection.</title>
        <authorList>
            <person name="Paulo B.S."/>
            <person name="Recchia M.J.J."/>
            <person name="Lee S."/>
            <person name="Fergusson C.H."/>
            <person name="Romanowski S.B."/>
            <person name="Hernandez A."/>
            <person name="Krull N."/>
            <person name="Liu D.Y."/>
            <person name="Cavanagh H."/>
            <person name="Bos A."/>
            <person name="Gray C.A."/>
            <person name="Murphy B.T."/>
            <person name="Linington R.G."/>
            <person name="Eustaquio A.S."/>
        </authorList>
    </citation>
    <scope>NUCLEOTIDE SEQUENCE [LARGE SCALE GENOMIC DNA]</scope>
    <source>
        <strain evidence="3 4">RL17-338-BIC-A</strain>
    </source>
</reference>
<accession>A0ABW9E3J5</accession>
<dbReference type="InterPro" id="IPR020568">
    <property type="entry name" value="Ribosomal_Su5_D2-typ_SF"/>
</dbReference>
<dbReference type="PRINTS" id="PR00830">
    <property type="entry name" value="ENDOLAPTASE"/>
</dbReference>
<dbReference type="SUPFAM" id="SSF52540">
    <property type="entry name" value="P-loop containing nucleoside triphosphate hydrolases"/>
    <property type="match status" value="1"/>
</dbReference>
<dbReference type="Pfam" id="PF13337">
    <property type="entry name" value="BrxL_ATPase"/>
    <property type="match status" value="1"/>
</dbReference>
<dbReference type="InterPro" id="IPR014061">
    <property type="entry name" value="BrxL-like"/>
</dbReference>
<gene>
    <name evidence="3" type="primary">brxL</name>
    <name evidence="3" type="ORF">PQQ63_36420</name>
</gene>